<dbReference type="InterPro" id="IPR036661">
    <property type="entry name" value="Luciferase-like_sf"/>
</dbReference>
<evidence type="ECO:0000313" key="3">
    <source>
        <dbReference type="EMBL" id="MFD1166639.1"/>
    </source>
</evidence>
<keyword evidence="3" id="KW-0560">Oxidoreductase</keyword>
<evidence type="ECO:0000256" key="1">
    <source>
        <dbReference type="ARBA" id="ARBA00007789"/>
    </source>
</evidence>
<dbReference type="InterPro" id="IPR011251">
    <property type="entry name" value="Luciferase-like_dom"/>
</dbReference>
<comment type="caution">
    <text evidence="3">The sequence shown here is derived from an EMBL/GenBank/DDBJ whole genome shotgun (WGS) entry which is preliminary data.</text>
</comment>
<comment type="similarity">
    <text evidence="1">To bacterial alkanal monooxygenase alpha and beta chains.</text>
</comment>
<dbReference type="CDD" id="cd00347">
    <property type="entry name" value="Flavin_utilizing_monoxygenases"/>
    <property type="match status" value="1"/>
</dbReference>
<proteinExistence type="predicted"/>
<dbReference type="NCBIfam" id="TIGR03558">
    <property type="entry name" value="oxido_grp_1"/>
    <property type="match status" value="1"/>
</dbReference>
<dbReference type="RefSeq" id="WP_380897458.1">
    <property type="nucleotide sequence ID" value="NZ_JBHTKY010000021.1"/>
</dbReference>
<accession>A0ABW3RNH4</accession>
<feature type="domain" description="Luciferase-like" evidence="2">
    <location>
        <begin position="22"/>
        <end position="234"/>
    </location>
</feature>
<dbReference type="InterPro" id="IPR050766">
    <property type="entry name" value="Bact_Lucif_Oxidored"/>
</dbReference>
<dbReference type="PANTHER" id="PTHR30137:SF6">
    <property type="entry name" value="LUCIFERASE-LIKE MONOOXYGENASE"/>
    <property type="match status" value="1"/>
</dbReference>
<evidence type="ECO:0000259" key="2">
    <source>
        <dbReference type="Pfam" id="PF00296"/>
    </source>
</evidence>
<dbReference type="EMBL" id="JBHTKY010000021">
    <property type="protein sequence ID" value="MFD1166639.1"/>
    <property type="molecule type" value="Genomic_DNA"/>
</dbReference>
<dbReference type="GO" id="GO:0016491">
    <property type="term" value="F:oxidoreductase activity"/>
    <property type="evidence" value="ECO:0007669"/>
    <property type="project" value="UniProtKB-KW"/>
</dbReference>
<dbReference type="EC" id="1.-.-.-" evidence="3"/>
<gene>
    <name evidence="3" type="ORF">ACFQ2C_13575</name>
</gene>
<reference evidence="4" key="1">
    <citation type="journal article" date="2019" name="Int. J. Syst. Evol. Microbiol.">
        <title>The Global Catalogue of Microorganisms (GCM) 10K type strain sequencing project: providing services to taxonomists for standard genome sequencing and annotation.</title>
        <authorList>
            <consortium name="The Broad Institute Genomics Platform"/>
            <consortium name="The Broad Institute Genome Sequencing Center for Infectious Disease"/>
            <person name="Wu L."/>
            <person name="Ma J."/>
        </authorList>
    </citation>
    <scope>NUCLEOTIDE SEQUENCE [LARGE SCALE GENOMIC DNA]</scope>
    <source>
        <strain evidence="4">CCUG 52468</strain>
    </source>
</reference>
<keyword evidence="4" id="KW-1185">Reference proteome</keyword>
<organism evidence="3 4">
    <name type="scientific">Sphingobacterium daejeonense</name>
    <dbReference type="NCBI Taxonomy" id="371142"/>
    <lineage>
        <taxon>Bacteria</taxon>
        <taxon>Pseudomonadati</taxon>
        <taxon>Bacteroidota</taxon>
        <taxon>Sphingobacteriia</taxon>
        <taxon>Sphingobacteriales</taxon>
        <taxon>Sphingobacteriaceae</taxon>
        <taxon>Sphingobacterium</taxon>
    </lineage>
</organism>
<dbReference type="SUPFAM" id="SSF51679">
    <property type="entry name" value="Bacterial luciferase-like"/>
    <property type="match status" value="1"/>
</dbReference>
<sequence>MKNVNYSLLELATLCKNKTAADAIVRATNGAQHIDQLGYTRIWLAEHHNMEHIASSATSVLIGHIAGKTKNIRVGSGGIMLPNHAPLVIAEQFGTLESMYPGRIDLGLGRAPGTDQITAMALRRNNLNTAFYFKDDVLALERFFSKDNFDSKVRAFPGEGLEIPIWILGSSTDSAYLAAELGLPYAFAAHFAPNMLKAASDIYRQNFKPSKQLQEPYFMVCVNIIAADTNEEAEFLSTSLQNLFAGIVTNRRMPLSAPTEKPIFAGIPEIEQAVYSMTSSTFTGNPDKLAVDLKNLIRNVNAQEIMSTNYIFDDEKRLKAFDLIKNTFDLINQDSNK</sequence>
<dbReference type="PANTHER" id="PTHR30137">
    <property type="entry name" value="LUCIFERASE-LIKE MONOOXYGENASE"/>
    <property type="match status" value="1"/>
</dbReference>
<name>A0ABW3RNH4_9SPHI</name>
<evidence type="ECO:0000313" key="4">
    <source>
        <dbReference type="Proteomes" id="UP001597205"/>
    </source>
</evidence>
<protein>
    <submittedName>
        <fullName evidence="3">LLM class flavin-dependent oxidoreductase</fullName>
        <ecNumber evidence="3">1.-.-.-</ecNumber>
    </submittedName>
</protein>
<dbReference type="Pfam" id="PF00296">
    <property type="entry name" value="Bac_luciferase"/>
    <property type="match status" value="1"/>
</dbReference>
<dbReference type="InterPro" id="IPR019949">
    <property type="entry name" value="CmoO-like"/>
</dbReference>
<dbReference type="Proteomes" id="UP001597205">
    <property type="component" value="Unassembled WGS sequence"/>
</dbReference>
<dbReference type="Gene3D" id="3.20.20.30">
    <property type="entry name" value="Luciferase-like domain"/>
    <property type="match status" value="1"/>
</dbReference>